<evidence type="ECO:0000259" key="1">
    <source>
        <dbReference type="Pfam" id="PF04233"/>
    </source>
</evidence>
<dbReference type="OrthoDB" id="9151105at2"/>
<comment type="caution">
    <text evidence="2">The sequence shown here is derived from an EMBL/GenBank/DDBJ whole genome shotgun (WGS) entry which is preliminary data.</text>
</comment>
<feature type="domain" description="Phage head morphogenesis" evidence="1">
    <location>
        <begin position="186"/>
        <end position="292"/>
    </location>
</feature>
<dbReference type="InterPro" id="IPR006528">
    <property type="entry name" value="Phage_head_morphogenesis_dom"/>
</dbReference>
<dbReference type="NCBIfam" id="TIGR01641">
    <property type="entry name" value="phageSPP1_gp7"/>
    <property type="match status" value="1"/>
</dbReference>
<dbReference type="PATRIC" id="fig|467210.3.peg.1192"/>
<evidence type="ECO:0000313" key="2">
    <source>
        <dbReference type="EMBL" id="KXB58164.1"/>
    </source>
</evidence>
<organism evidence="2 3">
    <name type="scientific">Lachnoanaerobaculum saburreum</name>
    <dbReference type="NCBI Taxonomy" id="467210"/>
    <lineage>
        <taxon>Bacteria</taxon>
        <taxon>Bacillati</taxon>
        <taxon>Bacillota</taxon>
        <taxon>Clostridia</taxon>
        <taxon>Lachnospirales</taxon>
        <taxon>Lachnospiraceae</taxon>
        <taxon>Lachnoanaerobaculum</taxon>
    </lineage>
</organism>
<dbReference type="Pfam" id="PF04233">
    <property type="entry name" value="Phage_Mu_F"/>
    <property type="match status" value="1"/>
</dbReference>
<protein>
    <submittedName>
        <fullName evidence="2">Phage protein F-like protein</fullName>
    </submittedName>
</protein>
<proteinExistence type="predicted"/>
<reference evidence="3" key="1">
    <citation type="submission" date="2016-01" db="EMBL/GenBank/DDBJ databases">
        <authorList>
            <person name="Mitreva M."/>
            <person name="Pepin K.H."/>
            <person name="Mihindukulasuriya K.A."/>
            <person name="Fulton R."/>
            <person name="Fronick C."/>
            <person name="O'Laughlin M."/>
            <person name="Miner T."/>
            <person name="Herter B."/>
            <person name="Rosa B.A."/>
            <person name="Cordes M."/>
            <person name="Tomlinson C."/>
            <person name="Wollam A."/>
            <person name="Palsikar V.B."/>
            <person name="Mardis E.R."/>
            <person name="Wilson R.K."/>
        </authorList>
    </citation>
    <scope>NUCLEOTIDE SEQUENCE [LARGE SCALE GENOMIC DNA]</scope>
    <source>
        <strain evidence="3">DNF00896</strain>
    </source>
</reference>
<sequence>MVIFIYGEISMDDKNRRLYVEKIRKKFYGHDNLKSKYIPQIPQSAEREYIRVVNEYMRLLKQEIENAIPKIKDSYKGNRDADIKEGVRTDSFTDLMLKINEIFARIESKLIKKVSGYGLRKKLENLANLNRKLTVKEWKKAIRSTLGIDIREDYYLGDFYNEQLQDWAKQNVDLISTIPNDSLAKMREIVYNGYISGKTTTRMLKEIQRAYKVSLKHARLIARDQTAKLNGQIQRHQQIDAGITEYIWCTCGDERVRESHRALNGKKFSWDNPPLNSDGRACHPGEDYQCRCIGRPVFNNSNLNLPIDDSVEVTIK</sequence>
<dbReference type="STRING" id="467210.HMPREF1866_01203"/>
<dbReference type="AlphaFoldDB" id="A0A133ZRV8"/>
<accession>A0A133ZRV8</accession>
<dbReference type="Proteomes" id="UP000070394">
    <property type="component" value="Unassembled WGS sequence"/>
</dbReference>
<name>A0A133ZRV8_9FIRM</name>
<keyword evidence="3" id="KW-1185">Reference proteome</keyword>
<evidence type="ECO:0000313" key="3">
    <source>
        <dbReference type="Proteomes" id="UP000070394"/>
    </source>
</evidence>
<dbReference type="EMBL" id="LSDA01000063">
    <property type="protein sequence ID" value="KXB58164.1"/>
    <property type="molecule type" value="Genomic_DNA"/>
</dbReference>
<gene>
    <name evidence="2" type="ORF">HMPREF1866_01203</name>
</gene>